<dbReference type="Proteomes" id="UP000748531">
    <property type="component" value="Unassembled WGS sequence"/>
</dbReference>
<keyword evidence="3" id="KW-1185">Reference proteome</keyword>
<feature type="chain" id="PRO_5035185905" evidence="1">
    <location>
        <begin position="21"/>
        <end position="133"/>
    </location>
</feature>
<dbReference type="PANTHER" id="PTHR10185">
    <property type="entry name" value="PHOSPHOLIPASE D - RELATED"/>
    <property type="match status" value="1"/>
</dbReference>
<dbReference type="PANTHER" id="PTHR10185:SF17">
    <property type="entry name" value="GM01519P-RELATED"/>
    <property type="match status" value="1"/>
</dbReference>
<accession>A0A8J4WMW7</accession>
<protein>
    <submittedName>
        <fullName evidence="2">Uncharacterized protein</fullName>
    </submittedName>
</protein>
<sequence length="133" mass="14830">MFPDFLCIAVYLTLVVHVTAHYELDSGCALELVESIPEGLTYLFNAPSHVSTYDAWKSLLNSAYKQLNIASFYWTLLAEPRFNFSAVNQGKEIFNTLLNLSEKIQVNIAQSGPEKKDSELDTMIAAGKDIIHG</sequence>
<gene>
    <name evidence="2" type="ORF">PHET_10430</name>
</gene>
<feature type="signal peptide" evidence="1">
    <location>
        <begin position="1"/>
        <end position="20"/>
    </location>
</feature>
<evidence type="ECO:0000313" key="2">
    <source>
        <dbReference type="EMBL" id="KAF5396505.1"/>
    </source>
</evidence>
<dbReference type="AlphaFoldDB" id="A0A8J4WMW7"/>
<keyword evidence="1" id="KW-0732">Signal</keyword>
<reference evidence="2" key="1">
    <citation type="submission" date="2019-05" db="EMBL/GenBank/DDBJ databases">
        <title>Annotation for the trematode Paragonimus heterotremus.</title>
        <authorList>
            <person name="Choi Y.-J."/>
        </authorList>
    </citation>
    <scope>NUCLEOTIDE SEQUENCE</scope>
    <source>
        <strain evidence="2">LC</strain>
    </source>
</reference>
<evidence type="ECO:0000313" key="3">
    <source>
        <dbReference type="Proteomes" id="UP000748531"/>
    </source>
</evidence>
<dbReference type="EMBL" id="LUCH01007982">
    <property type="protein sequence ID" value="KAF5396505.1"/>
    <property type="molecule type" value="Genomic_DNA"/>
</dbReference>
<dbReference type="OrthoDB" id="1923775at2759"/>
<organism evidence="2 3">
    <name type="scientific">Paragonimus heterotremus</name>
    <dbReference type="NCBI Taxonomy" id="100268"/>
    <lineage>
        <taxon>Eukaryota</taxon>
        <taxon>Metazoa</taxon>
        <taxon>Spiralia</taxon>
        <taxon>Lophotrochozoa</taxon>
        <taxon>Platyhelminthes</taxon>
        <taxon>Trematoda</taxon>
        <taxon>Digenea</taxon>
        <taxon>Plagiorchiida</taxon>
        <taxon>Troglotremata</taxon>
        <taxon>Troglotrematidae</taxon>
        <taxon>Paragonimus</taxon>
    </lineage>
</organism>
<name>A0A8J4WMW7_9TREM</name>
<evidence type="ECO:0000256" key="1">
    <source>
        <dbReference type="SAM" id="SignalP"/>
    </source>
</evidence>
<dbReference type="InterPro" id="IPR050874">
    <property type="entry name" value="Diverse_PLD-related"/>
</dbReference>
<proteinExistence type="predicted"/>
<comment type="caution">
    <text evidence="2">The sequence shown here is derived from an EMBL/GenBank/DDBJ whole genome shotgun (WGS) entry which is preliminary data.</text>
</comment>